<dbReference type="eggNOG" id="ENOG50330EJ">
    <property type="taxonomic scope" value="Bacteria"/>
</dbReference>
<evidence type="ECO:0000256" key="5">
    <source>
        <dbReference type="ARBA" id="ARBA00023136"/>
    </source>
</evidence>
<proteinExistence type="predicted"/>
<protein>
    <recommendedName>
        <fullName evidence="7">DUF3817 domain-containing protein</fullName>
    </recommendedName>
</protein>
<evidence type="ECO:0000256" key="4">
    <source>
        <dbReference type="ARBA" id="ARBA00022989"/>
    </source>
</evidence>
<dbReference type="EMBL" id="LT629701">
    <property type="protein sequence ID" value="SDM28098.1"/>
    <property type="molecule type" value="Genomic_DNA"/>
</dbReference>
<dbReference type="OrthoDB" id="3830534at2"/>
<evidence type="ECO:0000313" key="9">
    <source>
        <dbReference type="Proteomes" id="UP000183376"/>
    </source>
</evidence>
<keyword evidence="2" id="KW-1003">Cell membrane</keyword>
<feature type="domain" description="DUF3817" evidence="7">
    <location>
        <begin position="2"/>
        <end position="51"/>
    </location>
</feature>
<evidence type="ECO:0000256" key="3">
    <source>
        <dbReference type="ARBA" id="ARBA00022692"/>
    </source>
</evidence>
<evidence type="ECO:0000313" key="8">
    <source>
        <dbReference type="EMBL" id="SDM28098.1"/>
    </source>
</evidence>
<sequence>MTALRIPAAIEAVSLVVLLANLVTVHAPTVTSVSGPIHGFAYLMVVLVALLREGTPVRARLAALLPGVGGLIALRLVSPGRRAQAG</sequence>
<feature type="transmembrane region" description="Helical" evidence="6">
    <location>
        <begin position="6"/>
        <end position="23"/>
    </location>
</feature>
<name>A0A1G9RXS6_ALLAB</name>
<feature type="transmembrane region" description="Helical" evidence="6">
    <location>
        <begin position="30"/>
        <end position="51"/>
    </location>
</feature>
<organism evidence="8 9">
    <name type="scientific">Allokutzneria albata</name>
    <name type="common">Kibdelosporangium albatum</name>
    <dbReference type="NCBI Taxonomy" id="211114"/>
    <lineage>
        <taxon>Bacteria</taxon>
        <taxon>Bacillati</taxon>
        <taxon>Actinomycetota</taxon>
        <taxon>Actinomycetes</taxon>
        <taxon>Pseudonocardiales</taxon>
        <taxon>Pseudonocardiaceae</taxon>
        <taxon>Allokutzneria</taxon>
    </lineage>
</organism>
<dbReference type="Proteomes" id="UP000183376">
    <property type="component" value="Chromosome I"/>
</dbReference>
<dbReference type="STRING" id="211114.SAMN04489726_0766"/>
<dbReference type="GO" id="GO:0005886">
    <property type="term" value="C:plasma membrane"/>
    <property type="evidence" value="ECO:0007669"/>
    <property type="project" value="UniProtKB-SubCell"/>
</dbReference>
<accession>A0A1G9RXS6</accession>
<dbReference type="RefSeq" id="WP_030430227.1">
    <property type="nucleotide sequence ID" value="NZ_JOEF01000011.1"/>
</dbReference>
<keyword evidence="5 6" id="KW-0472">Membrane</keyword>
<evidence type="ECO:0000256" key="1">
    <source>
        <dbReference type="ARBA" id="ARBA00004651"/>
    </source>
</evidence>
<evidence type="ECO:0000256" key="2">
    <source>
        <dbReference type="ARBA" id="ARBA00022475"/>
    </source>
</evidence>
<evidence type="ECO:0000256" key="6">
    <source>
        <dbReference type="SAM" id="Phobius"/>
    </source>
</evidence>
<keyword evidence="3 6" id="KW-0812">Transmembrane</keyword>
<keyword evidence="4 6" id="KW-1133">Transmembrane helix</keyword>
<comment type="subcellular location">
    <subcellularLocation>
        <location evidence="1">Cell membrane</location>
        <topology evidence="1">Multi-pass membrane protein</topology>
    </subcellularLocation>
</comment>
<dbReference type="InterPro" id="IPR023845">
    <property type="entry name" value="DUF3817_TM"/>
</dbReference>
<dbReference type="Pfam" id="PF12823">
    <property type="entry name" value="DUF3817"/>
    <property type="match status" value="1"/>
</dbReference>
<reference evidence="8 9" key="1">
    <citation type="submission" date="2016-10" db="EMBL/GenBank/DDBJ databases">
        <authorList>
            <person name="de Groot N.N."/>
        </authorList>
    </citation>
    <scope>NUCLEOTIDE SEQUENCE [LARGE SCALE GENOMIC DNA]</scope>
    <source>
        <strain evidence="8 9">DSM 44149</strain>
    </source>
</reference>
<gene>
    <name evidence="8" type="ORF">SAMN04489726_0766</name>
</gene>
<dbReference type="AlphaFoldDB" id="A0A1G9RXS6"/>
<evidence type="ECO:0000259" key="7">
    <source>
        <dbReference type="Pfam" id="PF12823"/>
    </source>
</evidence>
<keyword evidence="9" id="KW-1185">Reference proteome</keyword>